<dbReference type="AlphaFoldDB" id="A0A9X1WM05"/>
<accession>A0A9X1WM05</accession>
<name>A0A9X1WM05_9CORY</name>
<dbReference type="Proteomes" id="UP001139207">
    <property type="component" value="Unassembled WGS sequence"/>
</dbReference>
<dbReference type="SUPFAM" id="SSF52980">
    <property type="entry name" value="Restriction endonuclease-like"/>
    <property type="match status" value="1"/>
</dbReference>
<protein>
    <submittedName>
        <fullName evidence="2">Endonuclease domain-containing protein</fullName>
    </submittedName>
</protein>
<dbReference type="InterPro" id="IPR007569">
    <property type="entry name" value="DUF559"/>
</dbReference>
<proteinExistence type="predicted"/>
<sequence length="365" mass="40554">MGYQGDALDNDIIRRRRTPVHVRRTVRPVTPAQHRSCGHRGRDDAFTEVNGFWIPTAAVRKPAVVDVGARGHPRRIGYDLEALTRARLTHLVHPGWTAAAWTAASVWGLPYFCYNADTCVLSGGDRRIATHAGEVTRHRRAGWMRDRGPVTGVDPLFPDLPVTAPVLTVIHCLRSLRAEEHSWEVPPGTGMTDVAVRMVQFIDAVCQLFDIGPEQLPDACAGLYPRRDLERMVSLADRGGESPMETVLRLQLYGLLGNETAGRFIPQLVIHRDGSTVDPVHTGNPVGGGVVARVDFGCPEWKLAIQYDGADHLARNRRDRDSRIGAELANLGWHVLRLTYGHLRDPELLRQTVVDGIMLARRRLS</sequence>
<comment type="caution">
    <text evidence="2">The sequence shown here is derived from an EMBL/GenBank/DDBJ whole genome shotgun (WGS) entry which is preliminary data.</text>
</comment>
<keyword evidence="2" id="KW-0378">Hydrolase</keyword>
<dbReference type="RefSeq" id="WP_244804741.1">
    <property type="nucleotide sequence ID" value="NZ_JALIEA010000016.1"/>
</dbReference>
<gene>
    <name evidence="2" type="ORF">MUN33_09845</name>
</gene>
<dbReference type="EMBL" id="JALIEA010000016">
    <property type="protein sequence ID" value="MCJ7859007.1"/>
    <property type="molecule type" value="Genomic_DNA"/>
</dbReference>
<reference evidence="2" key="1">
    <citation type="submission" date="2022-04" db="EMBL/GenBank/DDBJ databases">
        <title>Corynebacterium kalidii LD5P10.</title>
        <authorList>
            <person name="Sun J.Q."/>
        </authorList>
    </citation>
    <scope>NUCLEOTIDE SEQUENCE</scope>
    <source>
        <strain evidence="2">LD5P10</strain>
    </source>
</reference>
<organism evidence="2 3">
    <name type="scientific">Corynebacterium kalidii</name>
    <dbReference type="NCBI Taxonomy" id="2931982"/>
    <lineage>
        <taxon>Bacteria</taxon>
        <taxon>Bacillati</taxon>
        <taxon>Actinomycetota</taxon>
        <taxon>Actinomycetes</taxon>
        <taxon>Mycobacteriales</taxon>
        <taxon>Corynebacteriaceae</taxon>
        <taxon>Corynebacterium</taxon>
    </lineage>
</organism>
<dbReference type="Gene3D" id="3.40.960.10">
    <property type="entry name" value="VSR Endonuclease"/>
    <property type="match status" value="1"/>
</dbReference>
<keyword evidence="3" id="KW-1185">Reference proteome</keyword>
<dbReference type="InterPro" id="IPR011335">
    <property type="entry name" value="Restrct_endonuc-II-like"/>
</dbReference>
<evidence type="ECO:0000313" key="2">
    <source>
        <dbReference type="EMBL" id="MCJ7859007.1"/>
    </source>
</evidence>
<evidence type="ECO:0000259" key="1">
    <source>
        <dbReference type="Pfam" id="PF04480"/>
    </source>
</evidence>
<evidence type="ECO:0000313" key="3">
    <source>
        <dbReference type="Proteomes" id="UP001139207"/>
    </source>
</evidence>
<feature type="domain" description="DUF559" evidence="1">
    <location>
        <begin position="294"/>
        <end position="343"/>
    </location>
</feature>
<dbReference type="Pfam" id="PF04480">
    <property type="entry name" value="DUF559"/>
    <property type="match status" value="1"/>
</dbReference>
<dbReference type="GO" id="GO:0004519">
    <property type="term" value="F:endonuclease activity"/>
    <property type="evidence" value="ECO:0007669"/>
    <property type="project" value="UniProtKB-KW"/>
</dbReference>
<keyword evidence="2" id="KW-0255">Endonuclease</keyword>
<keyword evidence="2" id="KW-0540">Nuclease</keyword>